<evidence type="ECO:0000313" key="1">
    <source>
        <dbReference type="EMBL" id="GAA2004084.1"/>
    </source>
</evidence>
<accession>A0ABN2TBI0</accession>
<dbReference type="Proteomes" id="UP001500755">
    <property type="component" value="Unassembled WGS sequence"/>
</dbReference>
<keyword evidence="2" id="KW-1185">Reference proteome</keyword>
<dbReference type="EMBL" id="BAAANO010000010">
    <property type="protein sequence ID" value="GAA2004084.1"/>
    <property type="molecule type" value="Genomic_DNA"/>
</dbReference>
<reference evidence="1 2" key="1">
    <citation type="journal article" date="2019" name="Int. J. Syst. Evol. Microbiol.">
        <title>The Global Catalogue of Microorganisms (GCM) 10K type strain sequencing project: providing services to taxonomists for standard genome sequencing and annotation.</title>
        <authorList>
            <consortium name="The Broad Institute Genomics Platform"/>
            <consortium name="The Broad Institute Genome Sequencing Center for Infectious Disease"/>
            <person name="Wu L."/>
            <person name="Ma J."/>
        </authorList>
    </citation>
    <scope>NUCLEOTIDE SEQUENCE [LARGE SCALE GENOMIC DNA]</scope>
    <source>
        <strain evidence="1 2">JCM 14546</strain>
    </source>
</reference>
<gene>
    <name evidence="1" type="ORF">GCM10009755_11720</name>
</gene>
<dbReference type="RefSeq" id="WP_344307845.1">
    <property type="nucleotide sequence ID" value="NZ_BAAANO010000010.1"/>
</dbReference>
<evidence type="ECO:0000313" key="2">
    <source>
        <dbReference type="Proteomes" id="UP001500755"/>
    </source>
</evidence>
<organism evidence="1 2">
    <name type="scientific">Brevibacterium samyangense</name>
    <dbReference type="NCBI Taxonomy" id="366888"/>
    <lineage>
        <taxon>Bacteria</taxon>
        <taxon>Bacillati</taxon>
        <taxon>Actinomycetota</taxon>
        <taxon>Actinomycetes</taxon>
        <taxon>Micrococcales</taxon>
        <taxon>Brevibacteriaceae</taxon>
        <taxon>Brevibacterium</taxon>
    </lineage>
</organism>
<name>A0ABN2TBI0_9MICO</name>
<sequence length="49" mass="5183">MAAGHEEIHLCGVDGDRALEAIGKFVDEPLYGTDEMAEGPRRMGGGEHG</sequence>
<protein>
    <submittedName>
        <fullName evidence="1">Uncharacterized protein</fullName>
    </submittedName>
</protein>
<comment type="caution">
    <text evidence="1">The sequence shown here is derived from an EMBL/GenBank/DDBJ whole genome shotgun (WGS) entry which is preliminary data.</text>
</comment>
<proteinExistence type="predicted"/>